<dbReference type="RefSeq" id="WP_160876870.1">
    <property type="nucleotide sequence ID" value="NZ_WUEK01000004.1"/>
</dbReference>
<dbReference type="InterPro" id="IPR003594">
    <property type="entry name" value="HATPase_dom"/>
</dbReference>
<keyword evidence="7" id="KW-0067">ATP-binding</keyword>
<dbReference type="InterPro" id="IPR036890">
    <property type="entry name" value="HATPase_C_sf"/>
</dbReference>
<evidence type="ECO:0000256" key="6">
    <source>
        <dbReference type="ARBA" id="ARBA00022777"/>
    </source>
</evidence>
<evidence type="ECO:0000259" key="12">
    <source>
        <dbReference type="Pfam" id="PF07730"/>
    </source>
</evidence>
<dbReference type="Pfam" id="PF07730">
    <property type="entry name" value="HisKA_3"/>
    <property type="match status" value="1"/>
</dbReference>
<dbReference type="GO" id="GO:0046983">
    <property type="term" value="F:protein dimerization activity"/>
    <property type="evidence" value="ECO:0007669"/>
    <property type="project" value="InterPro"/>
</dbReference>
<gene>
    <name evidence="13" type="ORF">GRQ65_07675</name>
</gene>
<accession>A0A6L7EVF7</accession>
<name>A0A6L7EVF7_9ACTN</name>
<keyword evidence="4" id="KW-0808">Transferase</keyword>
<keyword evidence="5" id="KW-0547">Nucleotide-binding</keyword>
<comment type="catalytic activity">
    <reaction evidence="1">
        <text>ATP + protein L-histidine = ADP + protein N-phospho-L-histidine.</text>
        <dbReference type="EC" id="2.7.13.3"/>
    </reaction>
</comment>
<evidence type="ECO:0000256" key="10">
    <source>
        <dbReference type="SAM" id="Phobius"/>
    </source>
</evidence>
<evidence type="ECO:0000259" key="11">
    <source>
        <dbReference type="Pfam" id="PF02518"/>
    </source>
</evidence>
<dbReference type="EMBL" id="WUEK01000004">
    <property type="protein sequence ID" value="MXG89428.1"/>
    <property type="molecule type" value="Genomic_DNA"/>
</dbReference>
<feature type="region of interest" description="Disordered" evidence="9">
    <location>
        <begin position="311"/>
        <end position="330"/>
    </location>
</feature>
<dbReference type="InterPro" id="IPR050482">
    <property type="entry name" value="Sensor_HK_TwoCompSys"/>
</dbReference>
<dbReference type="GO" id="GO:0000155">
    <property type="term" value="F:phosphorelay sensor kinase activity"/>
    <property type="evidence" value="ECO:0007669"/>
    <property type="project" value="InterPro"/>
</dbReference>
<feature type="transmembrane region" description="Helical" evidence="10">
    <location>
        <begin position="31"/>
        <end position="47"/>
    </location>
</feature>
<evidence type="ECO:0000313" key="13">
    <source>
        <dbReference type="EMBL" id="MXG89428.1"/>
    </source>
</evidence>
<dbReference type="EC" id="2.7.13.3" evidence="2"/>
<feature type="domain" description="Histidine kinase/HSP90-like ATPase" evidence="11">
    <location>
        <begin position="276"/>
        <end position="353"/>
    </location>
</feature>
<dbReference type="Proteomes" id="UP000473325">
    <property type="component" value="Unassembled WGS sequence"/>
</dbReference>
<dbReference type="CDD" id="cd16917">
    <property type="entry name" value="HATPase_UhpB-NarQ-NarX-like"/>
    <property type="match status" value="1"/>
</dbReference>
<dbReference type="GO" id="GO:0005524">
    <property type="term" value="F:ATP binding"/>
    <property type="evidence" value="ECO:0007669"/>
    <property type="project" value="UniProtKB-KW"/>
</dbReference>
<keyword evidence="3" id="KW-0597">Phosphoprotein</keyword>
<keyword evidence="10" id="KW-0472">Membrane</keyword>
<evidence type="ECO:0000256" key="9">
    <source>
        <dbReference type="SAM" id="MobiDB-lite"/>
    </source>
</evidence>
<dbReference type="Pfam" id="PF02518">
    <property type="entry name" value="HATPase_c"/>
    <property type="match status" value="1"/>
</dbReference>
<evidence type="ECO:0000256" key="1">
    <source>
        <dbReference type="ARBA" id="ARBA00000085"/>
    </source>
</evidence>
<dbReference type="AlphaFoldDB" id="A0A6L7EVF7"/>
<keyword evidence="14" id="KW-1185">Reference proteome</keyword>
<evidence type="ECO:0000256" key="2">
    <source>
        <dbReference type="ARBA" id="ARBA00012438"/>
    </source>
</evidence>
<evidence type="ECO:0000256" key="7">
    <source>
        <dbReference type="ARBA" id="ARBA00022840"/>
    </source>
</evidence>
<evidence type="ECO:0000313" key="14">
    <source>
        <dbReference type="Proteomes" id="UP000473325"/>
    </source>
</evidence>
<evidence type="ECO:0000256" key="4">
    <source>
        <dbReference type="ARBA" id="ARBA00022679"/>
    </source>
</evidence>
<dbReference type="Gene3D" id="1.20.5.1930">
    <property type="match status" value="1"/>
</dbReference>
<feature type="domain" description="Signal transduction histidine kinase subgroup 3 dimerisation and phosphoacceptor" evidence="12">
    <location>
        <begin position="164"/>
        <end position="230"/>
    </location>
</feature>
<dbReference type="GO" id="GO:0016020">
    <property type="term" value="C:membrane"/>
    <property type="evidence" value="ECO:0007669"/>
    <property type="project" value="InterPro"/>
</dbReference>
<reference evidence="13 14" key="1">
    <citation type="submission" date="2019-12" db="EMBL/GenBank/DDBJ databases">
        <authorList>
            <person name="Kun Z."/>
        </authorList>
    </citation>
    <scope>NUCLEOTIDE SEQUENCE [LARGE SCALE GENOMIC DNA]</scope>
    <source>
        <strain evidence="13 14">YIM 123512</strain>
    </source>
</reference>
<dbReference type="PANTHER" id="PTHR24421:SF10">
    <property type="entry name" value="NITRATE_NITRITE SENSOR PROTEIN NARQ"/>
    <property type="match status" value="1"/>
</dbReference>
<dbReference type="InterPro" id="IPR011712">
    <property type="entry name" value="Sig_transdc_His_kin_sub3_dim/P"/>
</dbReference>
<dbReference type="Gene3D" id="3.30.565.10">
    <property type="entry name" value="Histidine kinase-like ATPase, C-terminal domain"/>
    <property type="match status" value="1"/>
</dbReference>
<comment type="caution">
    <text evidence="13">The sequence shown here is derived from an EMBL/GenBank/DDBJ whole genome shotgun (WGS) entry which is preliminary data.</text>
</comment>
<keyword evidence="6 13" id="KW-0418">Kinase</keyword>
<evidence type="ECO:0000256" key="5">
    <source>
        <dbReference type="ARBA" id="ARBA00022741"/>
    </source>
</evidence>
<keyword evidence="10" id="KW-1133">Transmembrane helix</keyword>
<protein>
    <recommendedName>
        <fullName evidence="2">histidine kinase</fullName>
        <ecNumber evidence="2">2.7.13.3</ecNumber>
    </recommendedName>
</protein>
<evidence type="ECO:0000256" key="3">
    <source>
        <dbReference type="ARBA" id="ARBA00022553"/>
    </source>
</evidence>
<feature type="transmembrane region" description="Helical" evidence="10">
    <location>
        <begin position="52"/>
        <end position="70"/>
    </location>
</feature>
<keyword evidence="10" id="KW-0812">Transmembrane</keyword>
<organism evidence="13 14">
    <name type="scientific">Nocardioides flavescens</name>
    <dbReference type="NCBI Taxonomy" id="2691959"/>
    <lineage>
        <taxon>Bacteria</taxon>
        <taxon>Bacillati</taxon>
        <taxon>Actinomycetota</taxon>
        <taxon>Actinomycetes</taxon>
        <taxon>Propionibacteriales</taxon>
        <taxon>Nocardioidaceae</taxon>
        <taxon>Nocardioides</taxon>
    </lineage>
</organism>
<dbReference type="SUPFAM" id="SSF55874">
    <property type="entry name" value="ATPase domain of HSP90 chaperone/DNA topoisomerase II/histidine kinase"/>
    <property type="match status" value="1"/>
</dbReference>
<sequence length="355" mass="36217">MTGSLRVVAPTALTILALVGAALGQHSLGRSAAGIVLVAATALWAGLRGSSGWPLVAALAGAAAGFWLLGHAQAANLGWFGYSAVAGWAGTRAGARPTAALTVALVAVLGTEFAREPSEAGWFAWAAGAVFAATACSLARRQGELLEELRDAQAGLAERTRTEERHRIAGEMHDVIGHALTVSLLHVGTARLALEEGDTEEAVAALELAESQSRRSLEEVRSSVGLLRTHDGEVTPLPGAGDLDALVESFRAAGARVDARLADGVRAVPAATGLAAYRIVQEALTNAARHAPGHLASVRVDLDGEVRIVVESDGPPGPRPPGSGVTGMRERAEAVGGRLSAGPGPGGGWRVEAVL</sequence>
<evidence type="ECO:0000256" key="8">
    <source>
        <dbReference type="ARBA" id="ARBA00023012"/>
    </source>
</evidence>
<proteinExistence type="predicted"/>
<dbReference type="PANTHER" id="PTHR24421">
    <property type="entry name" value="NITRATE/NITRITE SENSOR PROTEIN NARX-RELATED"/>
    <property type="match status" value="1"/>
</dbReference>
<keyword evidence="8" id="KW-0902">Two-component regulatory system</keyword>